<dbReference type="InterPro" id="IPR036962">
    <property type="entry name" value="Glyco_hydro_3_N_sf"/>
</dbReference>
<evidence type="ECO:0000256" key="11">
    <source>
        <dbReference type="ARBA" id="ARBA00026107"/>
    </source>
</evidence>
<dbReference type="Gene3D" id="3.40.50.1700">
    <property type="entry name" value="Glycoside hydrolase family 3 C-terminal domain"/>
    <property type="match status" value="2"/>
</dbReference>
<organism evidence="15 16">
    <name type="scientific">Apiospora phragmitis</name>
    <dbReference type="NCBI Taxonomy" id="2905665"/>
    <lineage>
        <taxon>Eukaryota</taxon>
        <taxon>Fungi</taxon>
        <taxon>Dikarya</taxon>
        <taxon>Ascomycota</taxon>
        <taxon>Pezizomycotina</taxon>
        <taxon>Sordariomycetes</taxon>
        <taxon>Xylariomycetidae</taxon>
        <taxon>Amphisphaeriales</taxon>
        <taxon>Apiosporaceae</taxon>
        <taxon>Apiospora</taxon>
    </lineage>
</organism>
<dbReference type="InterPro" id="IPR002772">
    <property type="entry name" value="Glyco_hydro_3_C"/>
</dbReference>
<sequence length="995" mass="109428">MMLWFLSTCSLWWLAAAQLHAQYSNVDQRWLDHERETEKHAQKEAFLGALISNMTVEDLVLQAHLMFAGEIIGVESKNELYDHTMRFSPGSPIGVMHDWYTLNASQYNELQQLNLDRSRLKIPLMHTAECLHGVGSFKQSMFPQSLGLSASFDTDLVHRVGRAIAKEARSTGIHACFSPVLDIGQDPRWGRMQEAWGEDKILTSHMGVAYSSGLSKNSSWSEPDAVVPVMKHFAAHGSPQSGRNAAPFMGHGNRQVLQDLLTPFKAAVQLGGARGVMMAYNEFDDIPASVHPMLYKALEDWGYDGFVMADDTGMIELETMHKVAHSPADAIAQWFNAGGMLQFYDYPLETYLNTTKELVANGTVTLKTLQSRVRGMLGVKWDLGLFQNPFIPASSPDPLSLVEDHRGLTLEATQKSIVLLENRNSTLPLRPQEQNISRIALIGPFTDTMNYGDYSGAWGQYPAGAAKTLREGLLAYTEGSSNNSSKVELIYSWGANTWEYNGQYVISPYLLSANGTKGGLRARYFAHPNFQGLIVERMETPALDWGMYPPPGLPSNNFSASWEGELESPVDLDVDGWIGVAVGPNTTVKLYVDDDLVMSHGSATDDQLLYEAGTVMGNIMRYTFNQANSTQPPPGAAPFTFRRGATYRLRIEYQTYNLHKKIENVSSLNSQMLLFWNLVDRRGNNNGDEDAAVSQAAQLAASADLVVLAVGAAWNSDGESGDRATLGLSPSQDRLARAVYAAATNKPVVLVLQGGRPFAIPEYYAASAAVLSAFFPGQSGGQAIADVLFGATSPGGRIPVTVPRHVGQLPVYYNAKRFARKIKYLDVDSEPLYWFGYGLSYTTFATSEFRASSSSTATTGESLLKKEQQSQPQLDTATTSDTFTSGDTITFSVTIRNTGPAPGSFVAQVYLLARVSSIVQPERQLVAFRRVYLAAAEEDEEKAHTITMELDVDRYLTVYNRWGEWELEKGAYTFSLLPHGGAAPETGLNVTMLCV</sequence>
<dbReference type="GeneID" id="92085299"/>
<name>A0ABR1X7L1_9PEZI</name>
<protein>
    <recommendedName>
        <fullName evidence="11">xylan 1,4-beta-xylosidase</fullName>
        <ecNumber evidence="11">3.2.1.37</ecNumber>
    </recommendedName>
</protein>
<dbReference type="Pfam" id="PF01915">
    <property type="entry name" value="Glyco_hydro_3_C"/>
    <property type="match status" value="1"/>
</dbReference>
<evidence type="ECO:0000256" key="3">
    <source>
        <dbReference type="ARBA" id="ARBA00022651"/>
    </source>
</evidence>
<comment type="pathway">
    <text evidence="1">Glycan degradation; xylan degradation.</text>
</comment>
<dbReference type="SMART" id="SM01217">
    <property type="entry name" value="Fn3_like"/>
    <property type="match status" value="1"/>
</dbReference>
<evidence type="ECO:0000256" key="2">
    <source>
        <dbReference type="ARBA" id="ARBA00005336"/>
    </source>
</evidence>
<evidence type="ECO:0000256" key="4">
    <source>
        <dbReference type="ARBA" id="ARBA00022729"/>
    </source>
</evidence>
<dbReference type="SUPFAM" id="SSF56988">
    <property type="entry name" value="Anthrax protective antigen"/>
    <property type="match status" value="1"/>
</dbReference>
<accession>A0ABR1X7L1</accession>
<dbReference type="Gene3D" id="2.60.40.10">
    <property type="entry name" value="Immunoglobulins"/>
    <property type="match status" value="1"/>
</dbReference>
<dbReference type="InterPro" id="IPR001764">
    <property type="entry name" value="Glyco_hydro_3_N"/>
</dbReference>
<dbReference type="PRINTS" id="PR00133">
    <property type="entry name" value="GLHYDRLASE3"/>
</dbReference>
<proteinExistence type="inferred from homology"/>
<dbReference type="Gene3D" id="3.20.20.300">
    <property type="entry name" value="Glycoside hydrolase, family 3, N-terminal domain"/>
    <property type="match status" value="1"/>
</dbReference>
<feature type="compositionally biased region" description="Polar residues" evidence="12">
    <location>
        <begin position="869"/>
        <end position="881"/>
    </location>
</feature>
<reference evidence="15 16" key="1">
    <citation type="submission" date="2023-01" db="EMBL/GenBank/DDBJ databases">
        <title>Analysis of 21 Apiospora genomes using comparative genomics revels a genus with tremendous synthesis potential of carbohydrate active enzymes and secondary metabolites.</title>
        <authorList>
            <person name="Sorensen T."/>
        </authorList>
    </citation>
    <scope>NUCLEOTIDE SEQUENCE [LARGE SCALE GENOMIC DNA]</scope>
    <source>
        <strain evidence="15 16">CBS 135458</strain>
    </source>
</reference>
<dbReference type="PROSITE" id="PS51820">
    <property type="entry name" value="PA14"/>
    <property type="match status" value="1"/>
</dbReference>
<feature type="chain" id="PRO_5047048947" description="xylan 1,4-beta-xylosidase" evidence="13">
    <location>
        <begin position="18"/>
        <end position="995"/>
    </location>
</feature>
<dbReference type="RefSeq" id="XP_066722868.1">
    <property type="nucleotide sequence ID" value="XM_066852236.1"/>
</dbReference>
<dbReference type="EC" id="3.2.1.37" evidence="11"/>
<evidence type="ECO:0000256" key="7">
    <source>
        <dbReference type="ARBA" id="ARBA00023277"/>
    </source>
</evidence>
<dbReference type="Proteomes" id="UP001480595">
    <property type="component" value="Unassembled WGS sequence"/>
</dbReference>
<feature type="signal peptide" evidence="13">
    <location>
        <begin position="1"/>
        <end position="17"/>
    </location>
</feature>
<evidence type="ECO:0000256" key="9">
    <source>
        <dbReference type="ARBA" id="ARBA00023326"/>
    </source>
</evidence>
<dbReference type="SUPFAM" id="SSF52279">
    <property type="entry name" value="Beta-D-glucan exohydrolase, C-terminal domain"/>
    <property type="match status" value="1"/>
</dbReference>
<evidence type="ECO:0000256" key="6">
    <source>
        <dbReference type="ARBA" id="ARBA00023180"/>
    </source>
</evidence>
<keyword evidence="4 13" id="KW-0732">Signal</keyword>
<comment type="caution">
    <text evidence="15">The sequence shown here is derived from an EMBL/GenBank/DDBJ whole genome shotgun (WGS) entry which is preliminary data.</text>
</comment>
<gene>
    <name evidence="15" type="ORF">PG994_000827</name>
</gene>
<dbReference type="SUPFAM" id="SSF51445">
    <property type="entry name" value="(Trans)glycosidases"/>
    <property type="match status" value="1"/>
</dbReference>
<evidence type="ECO:0000313" key="16">
    <source>
        <dbReference type="Proteomes" id="UP001480595"/>
    </source>
</evidence>
<evidence type="ECO:0000256" key="8">
    <source>
        <dbReference type="ARBA" id="ARBA00023295"/>
    </source>
</evidence>
<dbReference type="PANTHER" id="PTHR42721:SF3">
    <property type="entry name" value="BETA-D-XYLOSIDASE 5-RELATED"/>
    <property type="match status" value="1"/>
</dbReference>
<keyword evidence="7" id="KW-0119">Carbohydrate metabolism</keyword>
<dbReference type="InterPro" id="IPR017853">
    <property type="entry name" value="GH"/>
</dbReference>
<evidence type="ECO:0000256" key="5">
    <source>
        <dbReference type="ARBA" id="ARBA00022801"/>
    </source>
</evidence>
<dbReference type="InterPro" id="IPR026891">
    <property type="entry name" value="Fn3-like"/>
</dbReference>
<comment type="similarity">
    <text evidence="2">Belongs to the glycosyl hydrolase 3 family.</text>
</comment>
<evidence type="ECO:0000313" key="15">
    <source>
        <dbReference type="EMBL" id="KAK8091322.1"/>
    </source>
</evidence>
<dbReference type="InterPro" id="IPR036881">
    <property type="entry name" value="Glyco_hydro_3_C_sf"/>
</dbReference>
<dbReference type="PANTHER" id="PTHR42721">
    <property type="entry name" value="SUGAR HYDROLASE-RELATED"/>
    <property type="match status" value="1"/>
</dbReference>
<evidence type="ECO:0000256" key="13">
    <source>
        <dbReference type="SAM" id="SignalP"/>
    </source>
</evidence>
<keyword evidence="16" id="KW-1185">Reference proteome</keyword>
<dbReference type="InterPro" id="IPR044993">
    <property type="entry name" value="BXL"/>
</dbReference>
<keyword evidence="9" id="KW-0624">Polysaccharide degradation</keyword>
<comment type="catalytic activity">
    <reaction evidence="10">
        <text>Hydrolysis of (1-&gt;4)-beta-D-xylans, to remove successive D-xylose residues from the non-reducing termini.</text>
        <dbReference type="EC" id="3.2.1.37"/>
    </reaction>
</comment>
<keyword evidence="8" id="KW-0326">Glycosidase</keyword>
<evidence type="ECO:0000259" key="14">
    <source>
        <dbReference type="PROSITE" id="PS51820"/>
    </source>
</evidence>
<feature type="domain" description="PA14" evidence="14">
    <location>
        <begin position="515"/>
        <end position="692"/>
    </location>
</feature>
<feature type="region of interest" description="Disordered" evidence="12">
    <location>
        <begin position="860"/>
        <end position="881"/>
    </location>
</feature>
<dbReference type="Pfam" id="PF00933">
    <property type="entry name" value="Glyco_hydro_3"/>
    <property type="match status" value="1"/>
</dbReference>
<evidence type="ECO:0000256" key="1">
    <source>
        <dbReference type="ARBA" id="ARBA00004851"/>
    </source>
</evidence>
<keyword evidence="3" id="KW-0858">Xylan degradation</keyword>
<dbReference type="Pfam" id="PF14310">
    <property type="entry name" value="Fn3-like"/>
    <property type="match status" value="1"/>
</dbReference>
<keyword evidence="6" id="KW-0325">Glycoprotein</keyword>
<evidence type="ECO:0000256" key="12">
    <source>
        <dbReference type="SAM" id="MobiDB-lite"/>
    </source>
</evidence>
<keyword evidence="5" id="KW-0378">Hydrolase</keyword>
<dbReference type="EMBL" id="JAQQWL010000001">
    <property type="protein sequence ID" value="KAK8091322.1"/>
    <property type="molecule type" value="Genomic_DNA"/>
</dbReference>
<dbReference type="InterPro" id="IPR013783">
    <property type="entry name" value="Ig-like_fold"/>
</dbReference>
<dbReference type="InterPro" id="IPR037524">
    <property type="entry name" value="PA14/GLEYA"/>
</dbReference>
<evidence type="ECO:0000256" key="10">
    <source>
        <dbReference type="ARBA" id="ARBA00024574"/>
    </source>
</evidence>